<gene>
    <name evidence="2" type="ORF">BALG_00574</name>
</gene>
<dbReference type="Proteomes" id="UP000004659">
    <property type="component" value="Unassembled WGS sequence"/>
</dbReference>
<evidence type="ECO:0000313" key="2">
    <source>
        <dbReference type="EMBL" id="EEZ30456.1"/>
    </source>
</evidence>
<dbReference type="AlphaFoldDB" id="A0A0E1X2T5"/>
<accession>A0A0E1X2T5</accession>
<organism evidence="2">
    <name type="scientific">Brucella pinnipedialis M292/94/1</name>
    <dbReference type="NCBI Taxonomy" id="520462"/>
    <lineage>
        <taxon>Bacteria</taxon>
        <taxon>Pseudomonadati</taxon>
        <taxon>Pseudomonadota</taxon>
        <taxon>Alphaproteobacteria</taxon>
        <taxon>Hyphomicrobiales</taxon>
        <taxon>Brucellaceae</taxon>
        <taxon>Brucella/Ochrobactrum group</taxon>
        <taxon>Brucella</taxon>
    </lineage>
</organism>
<dbReference type="GeneID" id="93015067"/>
<feature type="region of interest" description="Disordered" evidence="1">
    <location>
        <begin position="20"/>
        <end position="52"/>
    </location>
</feature>
<protein>
    <submittedName>
        <fullName evidence="2">Uncharacterized protein</fullName>
    </submittedName>
</protein>
<proteinExistence type="predicted"/>
<name>A0A0E1X2T5_9HYPH</name>
<dbReference type="RefSeq" id="WP_002966672.1">
    <property type="nucleotide sequence ID" value="NZ_EQ999546.1"/>
</dbReference>
<sequence>MMSRHRAICFQDFIQPSGQGRLVIPDSPRPKPVSLQRRRQFSSPRGKTHAGPQTAWIFSRATLHREIYEVELNFGNASIRLGRARFLTPSAKGVGIMLRQHI</sequence>
<reference evidence="2" key="1">
    <citation type="submission" date="2009-01" db="EMBL/GenBank/DDBJ databases">
        <title>The Genome Sequence of Brucella pinnipedialis M292/94/1.</title>
        <authorList>
            <consortium name="The Broad Institute Genome Sequencing Platform"/>
            <person name="Ward D."/>
            <person name="Young S.K."/>
            <person name="Kodira C.D."/>
            <person name="Zeng Q."/>
            <person name="Koehrsen M."/>
            <person name="Alvarado L."/>
            <person name="Berlin A."/>
            <person name="Borenstein D."/>
            <person name="Chen Z."/>
            <person name="Engels R."/>
            <person name="Freedman E."/>
            <person name="Gellesch M."/>
            <person name="Goldberg J."/>
            <person name="Griggs A."/>
            <person name="Gujja S."/>
            <person name="Heiman D."/>
            <person name="Hepburn T."/>
            <person name="Howarth C."/>
            <person name="Jen D."/>
            <person name="Larson L."/>
            <person name="Lewis B."/>
            <person name="Mehta T."/>
            <person name="Park D."/>
            <person name="Pearson M."/>
            <person name="Roberts A."/>
            <person name="Saif S."/>
            <person name="Shea T."/>
            <person name="Shenoy N."/>
            <person name="Sisk P."/>
            <person name="Stolte C."/>
            <person name="Sykes S."/>
            <person name="Walk T."/>
            <person name="White J."/>
            <person name="Yandava C."/>
            <person name="Whatmore A.M."/>
            <person name="Perrett L.L."/>
            <person name="O'Callaghan D."/>
            <person name="Nusbaum C."/>
            <person name="Galagan J."/>
            <person name="Birren B."/>
        </authorList>
    </citation>
    <scope>NUCLEOTIDE SEQUENCE [LARGE SCALE GENOMIC DNA]</scope>
    <source>
        <strain evidence="2">M292/94/1</strain>
    </source>
</reference>
<dbReference type="EMBL" id="EQ999546">
    <property type="protein sequence ID" value="EEZ30456.1"/>
    <property type="molecule type" value="Genomic_DNA"/>
</dbReference>
<evidence type="ECO:0000256" key="1">
    <source>
        <dbReference type="SAM" id="MobiDB-lite"/>
    </source>
</evidence>
<dbReference type="HOGENOM" id="CLU_2286115_0_0_5"/>